<sequence length="1167" mass="129698">MEKYCTNCGTQLSPNAKFCPSCGIEVYRSPDKVQTHTPTPPPATAKKRKSPHAKLIISVVAVVLAIALLVTQFPGLMDLLPIGSDVHIKEIGGQPYANRAITISGEGFGYYDSENCRAAIDGKDTPIIDWEEKTITLLVPQDISAGKKEILLANPPFFKKKTVKHVFLENAKTELKRVMLTPAKESIVEGEGFVFIAPAGSVTQDQEIVIYKYSAPSFDDSPYWTVADEFEITGPDGGHLFFQKPVYFGIDATDAEEANHSAFQIYNEFSGLWVSAETWYDEGQARVYLSTTHFSSFRRFVSDMRTGFGRLAQNTVDEASKKIDYATEKLGNARDEVVELSQNLWVNVKDATTEKFLRVTDNNERVIVYFRESDAKNDPSITDKAYLMAAAFSTAYQEYEDLFGADKVTTFSKKRLVSGSPGKNPVTEAVPDPINVYIDPRYNNTGAQAKSATTGNIIMPSEYPEDDLVSTCAHELFHTVQYRTLGLKQLYMSTTGLKDLLDNRFTGNTTEVYRFFANNAWFMEATAEYAGRFIGSNIGIGAPIHASIEANRPYYASNGSHDYGVSSFLDYILATRQPSSSERKDAFKEMWNTVTANYSMVSSINVVFDKYVQDKLNESAETAYLNFWREAFSRNFMPEVTVIAGGLLDTKAIPREKVSSTMDIRENGVGIFRYSLTPEYMWKDETALTRSFWFESTPTSMRGDVYRLDGLEMSDRESFEPHVGIINSADEGLKNALIPYTLGESLGLVAVYQNMVNADETVKSVLSSTTVKWDNQKDIEKKVGNTTLKSSDKLKFTPTLPKQTPGDEPFTALVTLNDNIDYQTEIERVENGKAFQVDAPMKDQPPDNVSVNIKIFRGEKLVHEYQSAEIKADAKVEISGPATVRYELDKNSSQVKHSFTGKASPAGDYDFEWNFGEGSSLQRTAGGSSSEISHTYEGVGEYTVKLTLYDKQGKTLSSDSVRIILEEKDLAIPTVPPVSSEPIPTHSETKQTYAWVLVETNNENYQANIDNTNKGGIYEVSASASPGSYTSTWKYIGDTDTYPDPDQINGESFATQLTFSVPPTVIKGGETVSLSFNLAFTDDNLSYFDGHGSARADWGNIKFSNVAKKSHFEIYSSVKYSSKNVKSIGDTISAIIPAGYSEGDREELWIGGTGYGTYFVYEWKQIP</sequence>
<keyword evidence="5" id="KW-1185">Reference proteome</keyword>
<dbReference type="RefSeq" id="WP_211802393.1">
    <property type="nucleotide sequence ID" value="NZ_JAGSCS010000017.1"/>
</dbReference>
<dbReference type="Proteomes" id="UP000675379">
    <property type="component" value="Unassembled WGS sequence"/>
</dbReference>
<evidence type="ECO:0000313" key="5">
    <source>
        <dbReference type="Proteomes" id="UP000675379"/>
    </source>
</evidence>
<feature type="coiled-coil region" evidence="1">
    <location>
        <begin position="316"/>
        <end position="343"/>
    </location>
</feature>
<name>A0A941HRF0_9CLOT</name>
<proteinExistence type="predicted"/>
<accession>A0A941HRF0</accession>
<evidence type="ECO:0000256" key="2">
    <source>
        <dbReference type="SAM" id="Phobius"/>
    </source>
</evidence>
<comment type="caution">
    <text evidence="4">The sequence shown here is derived from an EMBL/GenBank/DDBJ whole genome shotgun (WGS) entry which is preliminary data.</text>
</comment>
<gene>
    <name evidence="4" type="ORF">KCG48_11420</name>
</gene>
<dbReference type="SMART" id="SM00089">
    <property type="entry name" value="PKD"/>
    <property type="match status" value="1"/>
</dbReference>
<dbReference type="EMBL" id="JAGSCS010000017">
    <property type="protein sequence ID" value="MBR0576925.1"/>
    <property type="molecule type" value="Genomic_DNA"/>
</dbReference>
<feature type="domain" description="PKD" evidence="3">
    <location>
        <begin position="880"/>
        <end position="970"/>
    </location>
</feature>
<dbReference type="InterPro" id="IPR035986">
    <property type="entry name" value="PKD_dom_sf"/>
</dbReference>
<dbReference type="Pfam" id="PF13240">
    <property type="entry name" value="Zn_Ribbon_1"/>
    <property type="match status" value="1"/>
</dbReference>
<feature type="transmembrane region" description="Helical" evidence="2">
    <location>
        <begin position="55"/>
        <end position="77"/>
    </location>
</feature>
<dbReference type="CDD" id="cd00146">
    <property type="entry name" value="PKD"/>
    <property type="match status" value="1"/>
</dbReference>
<keyword evidence="2" id="KW-1133">Transmembrane helix</keyword>
<reference evidence="4" key="1">
    <citation type="submission" date="2021-04" db="EMBL/GenBank/DDBJ databases">
        <title>Proteiniclasticum sedimins sp. nov., an obligate anaerobic bacterium isolated from anaerobic sludge.</title>
        <authorList>
            <person name="Liu J."/>
        </authorList>
    </citation>
    <scope>NUCLEOTIDE SEQUENCE</scope>
    <source>
        <strain evidence="4">BAD-10</strain>
    </source>
</reference>
<dbReference type="InterPro" id="IPR026870">
    <property type="entry name" value="Zinc_ribbon_dom"/>
</dbReference>
<dbReference type="Pfam" id="PF18911">
    <property type="entry name" value="PKD_4"/>
    <property type="match status" value="1"/>
</dbReference>
<keyword evidence="2" id="KW-0472">Membrane</keyword>
<dbReference type="InterPro" id="IPR000601">
    <property type="entry name" value="PKD_dom"/>
</dbReference>
<dbReference type="SUPFAM" id="SSF49299">
    <property type="entry name" value="PKD domain"/>
    <property type="match status" value="1"/>
</dbReference>
<keyword evidence="2" id="KW-0812">Transmembrane</keyword>
<organism evidence="4 5">
    <name type="scientific">Proteiniclasticum sediminis</name>
    <dbReference type="NCBI Taxonomy" id="2804028"/>
    <lineage>
        <taxon>Bacteria</taxon>
        <taxon>Bacillati</taxon>
        <taxon>Bacillota</taxon>
        <taxon>Clostridia</taxon>
        <taxon>Eubacteriales</taxon>
        <taxon>Clostridiaceae</taxon>
        <taxon>Proteiniclasticum</taxon>
    </lineage>
</organism>
<protein>
    <submittedName>
        <fullName evidence="4">PKD domain-containing protein</fullName>
    </submittedName>
</protein>
<dbReference type="Gene3D" id="2.60.40.10">
    <property type="entry name" value="Immunoglobulins"/>
    <property type="match status" value="1"/>
</dbReference>
<dbReference type="InterPro" id="IPR013783">
    <property type="entry name" value="Ig-like_fold"/>
</dbReference>
<dbReference type="AlphaFoldDB" id="A0A941HRF0"/>
<dbReference type="PROSITE" id="PS50093">
    <property type="entry name" value="PKD"/>
    <property type="match status" value="1"/>
</dbReference>
<evidence type="ECO:0000259" key="3">
    <source>
        <dbReference type="PROSITE" id="PS50093"/>
    </source>
</evidence>
<evidence type="ECO:0000256" key="1">
    <source>
        <dbReference type="SAM" id="Coils"/>
    </source>
</evidence>
<dbReference type="InterPro" id="IPR022409">
    <property type="entry name" value="PKD/Chitinase_dom"/>
</dbReference>
<keyword evidence="1" id="KW-0175">Coiled coil</keyword>
<evidence type="ECO:0000313" key="4">
    <source>
        <dbReference type="EMBL" id="MBR0576925.1"/>
    </source>
</evidence>